<evidence type="ECO:0000256" key="2">
    <source>
        <dbReference type="SAM" id="MobiDB-lite"/>
    </source>
</evidence>
<evidence type="ECO:0000313" key="3">
    <source>
        <dbReference type="EMBL" id="KAG7469479.1"/>
    </source>
</evidence>
<comment type="caution">
    <text evidence="3">The sequence shown here is derived from an EMBL/GenBank/DDBJ whole genome shotgun (WGS) entry which is preliminary data.</text>
</comment>
<feature type="coiled-coil region" evidence="1">
    <location>
        <begin position="50"/>
        <end position="105"/>
    </location>
</feature>
<dbReference type="Proteomes" id="UP001046870">
    <property type="component" value="Chromosome 10"/>
</dbReference>
<accession>A0A9D3PV87</accession>
<gene>
    <name evidence="3" type="ORF">MATL_G00129400</name>
</gene>
<dbReference type="OrthoDB" id="8906012at2759"/>
<evidence type="ECO:0000313" key="4">
    <source>
        <dbReference type="Proteomes" id="UP001046870"/>
    </source>
</evidence>
<dbReference type="AlphaFoldDB" id="A0A9D3PV87"/>
<reference evidence="3" key="1">
    <citation type="submission" date="2021-01" db="EMBL/GenBank/DDBJ databases">
        <authorList>
            <person name="Zahm M."/>
            <person name="Roques C."/>
            <person name="Cabau C."/>
            <person name="Klopp C."/>
            <person name="Donnadieu C."/>
            <person name="Jouanno E."/>
            <person name="Lampietro C."/>
            <person name="Louis A."/>
            <person name="Herpin A."/>
            <person name="Echchiki A."/>
            <person name="Berthelot C."/>
            <person name="Parey E."/>
            <person name="Roest-Crollius H."/>
            <person name="Braasch I."/>
            <person name="Postlethwait J."/>
            <person name="Bobe J."/>
            <person name="Montfort J."/>
            <person name="Bouchez O."/>
            <person name="Begum T."/>
            <person name="Mejri S."/>
            <person name="Adams A."/>
            <person name="Chen W.-J."/>
            <person name="Guiguen Y."/>
        </authorList>
    </citation>
    <scope>NUCLEOTIDE SEQUENCE</scope>
    <source>
        <strain evidence="3">YG-15Mar2019-1</strain>
        <tissue evidence="3">Brain</tissue>
    </source>
</reference>
<evidence type="ECO:0000256" key="1">
    <source>
        <dbReference type="SAM" id="Coils"/>
    </source>
</evidence>
<organism evidence="3 4">
    <name type="scientific">Megalops atlanticus</name>
    <name type="common">Tarpon</name>
    <name type="synonym">Clupea gigantea</name>
    <dbReference type="NCBI Taxonomy" id="7932"/>
    <lineage>
        <taxon>Eukaryota</taxon>
        <taxon>Metazoa</taxon>
        <taxon>Chordata</taxon>
        <taxon>Craniata</taxon>
        <taxon>Vertebrata</taxon>
        <taxon>Euteleostomi</taxon>
        <taxon>Actinopterygii</taxon>
        <taxon>Neopterygii</taxon>
        <taxon>Teleostei</taxon>
        <taxon>Elopiformes</taxon>
        <taxon>Megalopidae</taxon>
        <taxon>Megalops</taxon>
    </lineage>
</organism>
<dbReference type="EMBL" id="JAFDVH010000010">
    <property type="protein sequence ID" value="KAG7469479.1"/>
    <property type="molecule type" value="Genomic_DNA"/>
</dbReference>
<name>A0A9D3PV87_MEGAT</name>
<keyword evidence="4" id="KW-1185">Reference proteome</keyword>
<keyword evidence="1" id="KW-0175">Coiled coil</keyword>
<feature type="compositionally biased region" description="Basic and acidic residues" evidence="2">
    <location>
        <begin position="170"/>
        <end position="195"/>
    </location>
</feature>
<dbReference type="Gene3D" id="1.10.287.1490">
    <property type="match status" value="1"/>
</dbReference>
<protein>
    <submittedName>
        <fullName evidence="3">Uncharacterized protein</fullName>
    </submittedName>
</protein>
<proteinExistence type="predicted"/>
<feature type="region of interest" description="Disordered" evidence="2">
    <location>
        <begin position="154"/>
        <end position="195"/>
    </location>
</feature>
<sequence length="195" mass="21196">MKLPILVMVASLLTSAVLAVFIFMKKKEMVLASKKSSFLDIKVRVTQDVLGEYQADVDKLQKQLDDSNGLVTELKTQMGAGEAEAKKLKTAVEACQGEKKKVNDEITSIDGEQNNVKAQFDKGKEAWTKEIGDLKQQMAQKSKVCAFVKKDSQEGNKLCGNTIPEAPKPAPDKAEAAKAEAPKAEAPKAEASKQK</sequence>